<name>A0A2U3B978_9VIBR</name>
<dbReference type="RefSeq" id="WP_109319943.1">
    <property type="nucleotide sequence ID" value="NZ_QFWT01000005.1"/>
</dbReference>
<keyword evidence="3" id="KW-1185">Reference proteome</keyword>
<dbReference type="EMBL" id="QFWT01000005">
    <property type="protein sequence ID" value="PWI33359.1"/>
    <property type="molecule type" value="Genomic_DNA"/>
</dbReference>
<evidence type="ECO:0000256" key="1">
    <source>
        <dbReference type="SAM" id="MobiDB-lite"/>
    </source>
</evidence>
<protein>
    <submittedName>
        <fullName evidence="2">Uncharacterized protein</fullName>
    </submittedName>
</protein>
<evidence type="ECO:0000313" key="2">
    <source>
        <dbReference type="EMBL" id="PWI33359.1"/>
    </source>
</evidence>
<proteinExistence type="predicted"/>
<organism evidence="2 3">
    <name type="scientific">Vibrio albus</name>
    <dbReference type="NCBI Taxonomy" id="2200953"/>
    <lineage>
        <taxon>Bacteria</taxon>
        <taxon>Pseudomonadati</taxon>
        <taxon>Pseudomonadota</taxon>
        <taxon>Gammaproteobacteria</taxon>
        <taxon>Vibrionales</taxon>
        <taxon>Vibrionaceae</taxon>
        <taxon>Vibrio</taxon>
    </lineage>
</organism>
<feature type="region of interest" description="Disordered" evidence="1">
    <location>
        <begin position="41"/>
        <end position="60"/>
    </location>
</feature>
<dbReference type="OrthoDB" id="6402074at2"/>
<dbReference type="Proteomes" id="UP000245362">
    <property type="component" value="Unassembled WGS sequence"/>
</dbReference>
<reference evidence="2 3" key="1">
    <citation type="submission" date="2018-05" db="EMBL/GenBank/DDBJ databases">
        <title>Vibrio limimaris sp. nov., isolated from marine sediment.</title>
        <authorList>
            <person name="Li C.-M."/>
        </authorList>
    </citation>
    <scope>NUCLEOTIDE SEQUENCE [LARGE SCALE GENOMIC DNA]</scope>
    <source>
        <strain evidence="2 3">E4404</strain>
    </source>
</reference>
<dbReference type="AlphaFoldDB" id="A0A2U3B978"/>
<comment type="caution">
    <text evidence="2">The sequence shown here is derived from an EMBL/GenBank/DDBJ whole genome shotgun (WGS) entry which is preliminary data.</text>
</comment>
<evidence type="ECO:0000313" key="3">
    <source>
        <dbReference type="Proteomes" id="UP000245362"/>
    </source>
</evidence>
<sequence length="60" mass="6939">MELHNKAGDVTKLADNLTLKEVAEMGFTIDLCDAAFDPTEHWMTDEDDQQRRGKKEFPER</sequence>
<gene>
    <name evidence="2" type="ORF">DI392_10920</name>
</gene>
<accession>A0A2U3B978</accession>